<dbReference type="GeneID" id="26801811"/>
<gene>
    <name evidence="3" type="ORF">ANOM_000007</name>
</gene>
<evidence type="ECO:0000313" key="4">
    <source>
        <dbReference type="Proteomes" id="UP000037505"/>
    </source>
</evidence>
<protein>
    <submittedName>
        <fullName evidence="3">Uncharacterized protein</fullName>
    </submittedName>
</protein>
<proteinExistence type="predicted"/>
<reference evidence="3 4" key="1">
    <citation type="submission" date="2014-06" db="EMBL/GenBank/DDBJ databases">
        <title>The Genome of the Aflatoxigenic Filamentous Fungus Aspergillus nomius.</title>
        <authorList>
            <person name="Moore M.G."/>
            <person name="Shannon B.M."/>
            <person name="Brian M.M."/>
        </authorList>
    </citation>
    <scope>NUCLEOTIDE SEQUENCE [LARGE SCALE GENOMIC DNA]</scope>
    <source>
        <strain evidence="3 4">NRRL 13137</strain>
    </source>
</reference>
<accession>A0A0L1JIJ3</accession>
<feature type="transmembrane region" description="Helical" evidence="2">
    <location>
        <begin position="235"/>
        <end position="262"/>
    </location>
</feature>
<organism evidence="3 4">
    <name type="scientific">Aspergillus nomiae NRRL (strain ATCC 15546 / NRRL 13137 / CBS 260.88 / M93)</name>
    <dbReference type="NCBI Taxonomy" id="1509407"/>
    <lineage>
        <taxon>Eukaryota</taxon>
        <taxon>Fungi</taxon>
        <taxon>Dikarya</taxon>
        <taxon>Ascomycota</taxon>
        <taxon>Pezizomycotina</taxon>
        <taxon>Eurotiomycetes</taxon>
        <taxon>Eurotiomycetidae</taxon>
        <taxon>Eurotiales</taxon>
        <taxon>Aspergillaceae</taxon>
        <taxon>Aspergillus</taxon>
        <taxon>Aspergillus subgen. Circumdati</taxon>
    </lineage>
</organism>
<feature type="region of interest" description="Disordered" evidence="1">
    <location>
        <begin position="280"/>
        <end position="305"/>
    </location>
</feature>
<dbReference type="Proteomes" id="UP000037505">
    <property type="component" value="Unassembled WGS sequence"/>
</dbReference>
<keyword evidence="2" id="KW-0472">Membrane</keyword>
<keyword evidence="4" id="KW-1185">Reference proteome</keyword>
<keyword evidence="2" id="KW-1133">Transmembrane helix</keyword>
<comment type="caution">
    <text evidence="3">The sequence shown here is derived from an EMBL/GenBank/DDBJ whole genome shotgun (WGS) entry which is preliminary data.</text>
</comment>
<feature type="compositionally biased region" description="Polar residues" evidence="1">
    <location>
        <begin position="280"/>
        <end position="294"/>
    </location>
</feature>
<evidence type="ECO:0000256" key="2">
    <source>
        <dbReference type="SAM" id="Phobius"/>
    </source>
</evidence>
<evidence type="ECO:0000256" key="1">
    <source>
        <dbReference type="SAM" id="MobiDB-lite"/>
    </source>
</evidence>
<keyword evidence="2" id="KW-0812">Transmembrane</keyword>
<dbReference type="STRING" id="1509407.A0A0L1JIJ3"/>
<dbReference type="EMBL" id="JNOM01000002">
    <property type="protein sequence ID" value="KNG91585.1"/>
    <property type="molecule type" value="Genomic_DNA"/>
</dbReference>
<dbReference type="OrthoDB" id="5347452at2759"/>
<sequence>MRSIYKDRWHPAFVLISGVQAMTLFTPRATEPIGIDLAPPFPTVTALVSHGFGHLEKTRFAPASDCGYWGDRGTYTCDNNYACRFHSSHAEYPGMVGCCPKDPLGLCDGFYSTCYGRQEISKTPSLLSSTDDLFAIFCTEDVWSYCLPRTWPEIGVSAFECTNFTLGATATVHTISTYTDASVLGITVVSAVSIPWIKDHEMIMRLNFNPTKAATTHSSRSTVINMAGPSSGPSLILVGAVVGSVVGGFVALSTMVIILWILRKRKISKNNLFLSQQSSEQCVSVRSGSENQASPPAERKKAQRA</sequence>
<dbReference type="RefSeq" id="XP_015412508.1">
    <property type="nucleotide sequence ID" value="XM_015545265.1"/>
</dbReference>
<evidence type="ECO:0000313" key="3">
    <source>
        <dbReference type="EMBL" id="KNG91585.1"/>
    </source>
</evidence>
<dbReference type="AlphaFoldDB" id="A0A0L1JIJ3"/>
<name>A0A0L1JIJ3_ASPN3</name>